<evidence type="ECO:0000256" key="8">
    <source>
        <dbReference type="SAM" id="MobiDB-lite"/>
    </source>
</evidence>
<keyword evidence="4" id="KW-0805">Transcription regulation</keyword>
<comment type="subcellular location">
    <subcellularLocation>
        <location evidence="1">Nucleus</location>
    </subcellularLocation>
</comment>
<feature type="compositionally biased region" description="Low complexity" evidence="8">
    <location>
        <begin position="133"/>
        <end position="149"/>
    </location>
</feature>
<comment type="caution">
    <text evidence="10">The sequence shown here is derived from an EMBL/GenBank/DDBJ whole genome shotgun (WGS) entry which is preliminary data.</text>
</comment>
<dbReference type="PANTHER" id="PTHR15970">
    <property type="entry name" value="ELL-ASSOCIATED FACTOR EAF"/>
    <property type="match status" value="1"/>
</dbReference>
<dbReference type="GO" id="GO:0032783">
    <property type="term" value="C:super elongation complex"/>
    <property type="evidence" value="ECO:0007669"/>
    <property type="project" value="InterPro"/>
</dbReference>
<keyword evidence="6" id="KW-0804">Transcription</keyword>
<feature type="domain" description="Transcription elongation factor Eaf N-terminal" evidence="9">
    <location>
        <begin position="11"/>
        <end position="109"/>
    </location>
</feature>
<evidence type="ECO:0000256" key="2">
    <source>
        <dbReference type="ARBA" id="ARBA00007798"/>
    </source>
</evidence>
<dbReference type="AlphaFoldDB" id="A0AAV3ZBF4"/>
<dbReference type="GO" id="GO:0003711">
    <property type="term" value="F:transcription elongation factor activity"/>
    <property type="evidence" value="ECO:0007669"/>
    <property type="project" value="TreeGrafter"/>
</dbReference>
<dbReference type="EMBL" id="BLXT01002217">
    <property type="protein sequence ID" value="GFN92042.1"/>
    <property type="molecule type" value="Genomic_DNA"/>
</dbReference>
<proteinExistence type="inferred from homology"/>
<protein>
    <submittedName>
        <fullName evidence="10">Ell-associated factor 1</fullName>
    </submittedName>
</protein>
<keyword evidence="11" id="KW-1185">Reference proteome</keyword>
<gene>
    <name evidence="10" type="ORF">PoB_001854800</name>
</gene>
<keyword evidence="7" id="KW-0539">Nucleus</keyword>
<feature type="compositionally biased region" description="Polar residues" evidence="8">
    <location>
        <begin position="150"/>
        <end position="171"/>
    </location>
</feature>
<keyword evidence="3" id="KW-0597">Phosphoprotein</keyword>
<reference evidence="10 11" key="1">
    <citation type="journal article" date="2021" name="Elife">
        <title>Chloroplast acquisition without the gene transfer in kleptoplastic sea slugs, Plakobranchus ocellatus.</title>
        <authorList>
            <person name="Maeda T."/>
            <person name="Takahashi S."/>
            <person name="Yoshida T."/>
            <person name="Shimamura S."/>
            <person name="Takaki Y."/>
            <person name="Nagai Y."/>
            <person name="Toyoda A."/>
            <person name="Suzuki Y."/>
            <person name="Arimoto A."/>
            <person name="Ishii H."/>
            <person name="Satoh N."/>
            <person name="Nishiyama T."/>
            <person name="Hasebe M."/>
            <person name="Maruyama T."/>
            <person name="Minagawa J."/>
            <person name="Obokata J."/>
            <person name="Shigenobu S."/>
        </authorList>
    </citation>
    <scope>NUCLEOTIDE SEQUENCE [LARGE SCALE GENOMIC DNA]</scope>
</reference>
<dbReference type="InterPro" id="IPR027093">
    <property type="entry name" value="EAF_fam"/>
</dbReference>
<evidence type="ECO:0000256" key="3">
    <source>
        <dbReference type="ARBA" id="ARBA00022553"/>
    </source>
</evidence>
<sequence>MTSLPIDNEVHELKLGNSFNPQSKIGFHTIRYDFKPASVDTNKEACVEVVQGNQVKVTVPHVEGSGSTHTVFKGNKQPLMKECVLIIDHKTGTYTLEKLTSKVTVKKTRLEGSSKAMQHITGRTTPVEKKPAKASSSSSTSSSSKPSSKQEASNTPDTDSYSITPIHSGSSKGADDIGLVGEITDSSSDEEEEPRPPPSFKSAPKPGPSSREIKKFDVLDNDLALSSSGSDSD</sequence>
<keyword evidence="5" id="KW-0010">Activator</keyword>
<evidence type="ECO:0000259" key="9">
    <source>
        <dbReference type="Pfam" id="PF09816"/>
    </source>
</evidence>
<dbReference type="Proteomes" id="UP000735302">
    <property type="component" value="Unassembled WGS sequence"/>
</dbReference>
<comment type="similarity">
    <text evidence="2">Belongs to the EAF family.</text>
</comment>
<evidence type="ECO:0000256" key="4">
    <source>
        <dbReference type="ARBA" id="ARBA00023015"/>
    </source>
</evidence>
<evidence type="ECO:0000313" key="10">
    <source>
        <dbReference type="EMBL" id="GFN92042.1"/>
    </source>
</evidence>
<evidence type="ECO:0000256" key="6">
    <source>
        <dbReference type="ARBA" id="ARBA00023163"/>
    </source>
</evidence>
<evidence type="ECO:0000313" key="11">
    <source>
        <dbReference type="Proteomes" id="UP000735302"/>
    </source>
</evidence>
<dbReference type="GO" id="GO:0006368">
    <property type="term" value="P:transcription elongation by RNA polymerase II"/>
    <property type="evidence" value="ECO:0007669"/>
    <property type="project" value="InterPro"/>
</dbReference>
<dbReference type="InterPro" id="IPR019194">
    <property type="entry name" value="Tscrpt_elong_fac_Eaf_N"/>
</dbReference>
<dbReference type="Pfam" id="PF09816">
    <property type="entry name" value="EAF"/>
    <property type="match status" value="1"/>
</dbReference>
<organism evidence="10 11">
    <name type="scientific">Plakobranchus ocellatus</name>
    <dbReference type="NCBI Taxonomy" id="259542"/>
    <lineage>
        <taxon>Eukaryota</taxon>
        <taxon>Metazoa</taxon>
        <taxon>Spiralia</taxon>
        <taxon>Lophotrochozoa</taxon>
        <taxon>Mollusca</taxon>
        <taxon>Gastropoda</taxon>
        <taxon>Heterobranchia</taxon>
        <taxon>Euthyneura</taxon>
        <taxon>Panpulmonata</taxon>
        <taxon>Sacoglossa</taxon>
        <taxon>Placobranchoidea</taxon>
        <taxon>Plakobranchidae</taxon>
        <taxon>Plakobranchus</taxon>
    </lineage>
</organism>
<evidence type="ECO:0000256" key="1">
    <source>
        <dbReference type="ARBA" id="ARBA00004123"/>
    </source>
</evidence>
<evidence type="ECO:0000256" key="7">
    <source>
        <dbReference type="ARBA" id="ARBA00023242"/>
    </source>
</evidence>
<dbReference type="PANTHER" id="PTHR15970:SF2">
    <property type="entry name" value="ELL-ASSOCIATED FACTOR EAF"/>
    <property type="match status" value="1"/>
</dbReference>
<feature type="compositionally biased region" description="Low complexity" evidence="8">
    <location>
        <begin position="221"/>
        <end position="233"/>
    </location>
</feature>
<accession>A0AAV3ZBF4</accession>
<evidence type="ECO:0000256" key="5">
    <source>
        <dbReference type="ARBA" id="ARBA00023159"/>
    </source>
</evidence>
<name>A0AAV3ZBF4_9GAST</name>
<feature type="region of interest" description="Disordered" evidence="8">
    <location>
        <begin position="110"/>
        <end position="233"/>
    </location>
</feature>